<evidence type="ECO:0000313" key="11">
    <source>
        <dbReference type="EMBL" id="TQL99788.1"/>
    </source>
</evidence>
<organism evidence="11 12">
    <name type="scientific">Actinoallomurus bryophytorum</name>
    <dbReference type="NCBI Taxonomy" id="1490222"/>
    <lineage>
        <taxon>Bacteria</taxon>
        <taxon>Bacillati</taxon>
        <taxon>Actinomycetota</taxon>
        <taxon>Actinomycetes</taxon>
        <taxon>Streptosporangiales</taxon>
        <taxon>Thermomonosporaceae</taxon>
        <taxon>Actinoallomurus</taxon>
    </lineage>
</organism>
<feature type="transmembrane region" description="Helical" evidence="9">
    <location>
        <begin position="235"/>
        <end position="255"/>
    </location>
</feature>
<comment type="caution">
    <text evidence="11">The sequence shown here is derived from an EMBL/GenBank/DDBJ whole genome shotgun (WGS) entry which is preliminary data.</text>
</comment>
<dbReference type="InterPro" id="IPR020846">
    <property type="entry name" value="MFS_dom"/>
</dbReference>
<dbReference type="OrthoDB" id="4082704at2"/>
<feature type="transmembrane region" description="Helical" evidence="9">
    <location>
        <begin position="21"/>
        <end position="44"/>
    </location>
</feature>
<evidence type="ECO:0000259" key="10">
    <source>
        <dbReference type="PROSITE" id="PS50850"/>
    </source>
</evidence>
<evidence type="ECO:0000313" key="12">
    <source>
        <dbReference type="Proteomes" id="UP000316096"/>
    </source>
</evidence>
<dbReference type="Gene3D" id="1.20.1720.10">
    <property type="entry name" value="Multidrug resistance protein D"/>
    <property type="match status" value="1"/>
</dbReference>
<feature type="transmembrane region" description="Helical" evidence="9">
    <location>
        <begin position="56"/>
        <end position="75"/>
    </location>
</feature>
<keyword evidence="5 9" id="KW-0812">Transmembrane</keyword>
<dbReference type="InterPro" id="IPR011701">
    <property type="entry name" value="MFS"/>
</dbReference>
<feature type="transmembrane region" description="Helical" evidence="9">
    <location>
        <begin position="149"/>
        <end position="167"/>
    </location>
</feature>
<accession>A0A543CRW6</accession>
<reference evidence="11 12" key="1">
    <citation type="submission" date="2019-06" db="EMBL/GenBank/DDBJ databases">
        <title>Sequencing the genomes of 1000 actinobacteria strains.</title>
        <authorList>
            <person name="Klenk H.-P."/>
        </authorList>
    </citation>
    <scope>NUCLEOTIDE SEQUENCE [LARGE SCALE GENOMIC DNA]</scope>
    <source>
        <strain evidence="11 12">DSM 102200</strain>
    </source>
</reference>
<feature type="transmembrane region" description="Helical" evidence="9">
    <location>
        <begin position="342"/>
        <end position="361"/>
    </location>
</feature>
<feature type="transmembrane region" description="Helical" evidence="9">
    <location>
        <begin position="309"/>
        <end position="330"/>
    </location>
</feature>
<dbReference type="PANTHER" id="PTHR23501">
    <property type="entry name" value="MAJOR FACILITATOR SUPERFAMILY"/>
    <property type="match status" value="1"/>
</dbReference>
<dbReference type="InterPro" id="IPR036259">
    <property type="entry name" value="MFS_trans_sf"/>
</dbReference>
<feature type="compositionally biased region" description="Low complexity" evidence="8">
    <location>
        <begin position="504"/>
        <end position="515"/>
    </location>
</feature>
<comment type="similarity">
    <text evidence="2">Belongs to the major facilitator superfamily. TCR/Tet family.</text>
</comment>
<feature type="transmembrane region" description="Helical" evidence="9">
    <location>
        <begin position="404"/>
        <end position="427"/>
    </location>
</feature>
<evidence type="ECO:0000256" key="4">
    <source>
        <dbReference type="ARBA" id="ARBA00022475"/>
    </source>
</evidence>
<dbReference type="GO" id="GO:0005886">
    <property type="term" value="C:plasma membrane"/>
    <property type="evidence" value="ECO:0007669"/>
    <property type="project" value="UniProtKB-SubCell"/>
</dbReference>
<dbReference type="Gene3D" id="1.20.1250.20">
    <property type="entry name" value="MFS general substrate transporter like domains"/>
    <property type="match status" value="1"/>
</dbReference>
<protein>
    <submittedName>
        <fullName evidence="11">EmrB/QacA subfamily drug resistance transporter</fullName>
    </submittedName>
</protein>
<dbReference type="Proteomes" id="UP000316096">
    <property type="component" value="Unassembled WGS sequence"/>
</dbReference>
<evidence type="ECO:0000256" key="7">
    <source>
        <dbReference type="ARBA" id="ARBA00023136"/>
    </source>
</evidence>
<feature type="domain" description="Major facilitator superfamily (MFS) profile" evidence="10">
    <location>
        <begin position="22"/>
        <end position="492"/>
    </location>
</feature>
<keyword evidence="4" id="KW-1003">Cell membrane</keyword>
<evidence type="ECO:0000256" key="8">
    <source>
        <dbReference type="SAM" id="MobiDB-lite"/>
    </source>
</evidence>
<feature type="transmembrane region" description="Helical" evidence="9">
    <location>
        <begin position="211"/>
        <end position="229"/>
    </location>
</feature>
<evidence type="ECO:0000256" key="3">
    <source>
        <dbReference type="ARBA" id="ARBA00022448"/>
    </source>
</evidence>
<evidence type="ECO:0000256" key="2">
    <source>
        <dbReference type="ARBA" id="ARBA00007520"/>
    </source>
</evidence>
<dbReference type="PROSITE" id="PS50850">
    <property type="entry name" value="MFS"/>
    <property type="match status" value="1"/>
</dbReference>
<dbReference type="PANTHER" id="PTHR23501:SF197">
    <property type="entry name" value="COMD"/>
    <property type="match status" value="1"/>
</dbReference>
<dbReference type="GO" id="GO:0022857">
    <property type="term" value="F:transmembrane transporter activity"/>
    <property type="evidence" value="ECO:0007669"/>
    <property type="project" value="InterPro"/>
</dbReference>
<dbReference type="AlphaFoldDB" id="A0A543CRW6"/>
<keyword evidence="7 9" id="KW-0472">Membrane</keyword>
<dbReference type="FunFam" id="1.20.1720.10:FF:000004">
    <property type="entry name" value="EmrB/QacA family drug resistance transporter"/>
    <property type="match status" value="1"/>
</dbReference>
<keyword evidence="6 9" id="KW-1133">Transmembrane helix</keyword>
<keyword evidence="3" id="KW-0813">Transport</keyword>
<dbReference type="RefSeq" id="WP_141958857.1">
    <property type="nucleotide sequence ID" value="NZ_VFOZ01000001.1"/>
</dbReference>
<dbReference type="SUPFAM" id="SSF103473">
    <property type="entry name" value="MFS general substrate transporter"/>
    <property type="match status" value="1"/>
</dbReference>
<sequence length="515" mass="53243">MSASPAAPATASAGTPRNVRWVLFGVMLAMLLSMLDNMVVGTAMPTIVGDLGGLEHISWVVIAYTMVTAVTTPIWGKFGDLFGRKPMYLVSIAVFIAGSAICGAAQSMSELIAFRALQGIGAGGIGAGAFALIAALVPPRERGRYQGMTASVMAIGTIGGPLLGGFITGHWGWRWAFFINLPLGLLALVWLGRMLHVPARRIRARIDWPGIALLTAAIGAIVLAATWAGTTYAWGSWQILILGTVTVLGLALFVLAERRAAEPVLPLTIFTGHRNFPLATILLLAAGVAVFGTGLYLPLFQQTVQDASAANSGLLLLPLMIPVVIVSTIAGKVMSATGRYKVFPVLGAGFLTVGLGLLATMGTGTSRVLTCTYMVLVGTGLGLTQQMAGTIAQNSVDMRDMGAAMSSVTLFRTLGGSLGVAVFGSLFTRAVHSHLPGDGTETDAHTLAHLPAGAKDAYLNAVTSGTHQIFLTGAILCAAAFVAALCVIETPLRKAGPPAGTDKTPVTARTPAATP</sequence>
<dbReference type="CDD" id="cd17502">
    <property type="entry name" value="MFS_Azr1_MDR_like"/>
    <property type="match status" value="1"/>
</dbReference>
<evidence type="ECO:0000256" key="1">
    <source>
        <dbReference type="ARBA" id="ARBA00004651"/>
    </source>
</evidence>
<feature type="region of interest" description="Disordered" evidence="8">
    <location>
        <begin position="496"/>
        <end position="515"/>
    </location>
</feature>
<feature type="transmembrane region" description="Helical" evidence="9">
    <location>
        <begin position="173"/>
        <end position="191"/>
    </location>
</feature>
<feature type="transmembrane region" description="Helical" evidence="9">
    <location>
        <begin position="469"/>
        <end position="488"/>
    </location>
</feature>
<evidence type="ECO:0000256" key="5">
    <source>
        <dbReference type="ARBA" id="ARBA00022692"/>
    </source>
</evidence>
<dbReference type="EMBL" id="VFOZ01000001">
    <property type="protein sequence ID" value="TQL99788.1"/>
    <property type="molecule type" value="Genomic_DNA"/>
</dbReference>
<dbReference type="Pfam" id="PF07690">
    <property type="entry name" value="MFS_1"/>
    <property type="match status" value="1"/>
</dbReference>
<feature type="transmembrane region" description="Helical" evidence="9">
    <location>
        <begin position="373"/>
        <end position="392"/>
    </location>
</feature>
<proteinExistence type="inferred from homology"/>
<evidence type="ECO:0000256" key="9">
    <source>
        <dbReference type="SAM" id="Phobius"/>
    </source>
</evidence>
<feature type="transmembrane region" description="Helical" evidence="9">
    <location>
        <begin position="276"/>
        <end position="297"/>
    </location>
</feature>
<name>A0A543CRW6_9ACTN</name>
<feature type="transmembrane region" description="Helical" evidence="9">
    <location>
        <begin position="112"/>
        <end position="137"/>
    </location>
</feature>
<keyword evidence="12" id="KW-1185">Reference proteome</keyword>
<gene>
    <name evidence="11" type="ORF">FB559_5488</name>
</gene>
<evidence type="ECO:0000256" key="6">
    <source>
        <dbReference type="ARBA" id="ARBA00022989"/>
    </source>
</evidence>
<dbReference type="PRINTS" id="PR01036">
    <property type="entry name" value="TCRTETB"/>
</dbReference>
<comment type="subcellular location">
    <subcellularLocation>
        <location evidence="1">Cell membrane</location>
        <topology evidence="1">Multi-pass membrane protein</topology>
    </subcellularLocation>
</comment>
<feature type="transmembrane region" description="Helical" evidence="9">
    <location>
        <begin position="87"/>
        <end position="106"/>
    </location>
</feature>